<feature type="region of interest" description="Disordered" evidence="3">
    <location>
        <begin position="1"/>
        <end position="215"/>
    </location>
</feature>
<dbReference type="Gene3D" id="6.10.140.1040">
    <property type="match status" value="1"/>
</dbReference>
<reference evidence="5" key="1">
    <citation type="journal article" date="2022" name="bioRxiv">
        <title>Deciphering the potential niche of two novel black yeast fungi from a biological soil crust based on their genomes, phenotypes, and melanin regulation.</title>
        <authorList>
            <consortium name="DOE Joint Genome Institute"/>
            <person name="Carr E.C."/>
            <person name="Barton Q."/>
            <person name="Grambo S."/>
            <person name="Sullivan M."/>
            <person name="Renfro C.M."/>
            <person name="Kuo A."/>
            <person name="Pangilinan J."/>
            <person name="Lipzen A."/>
            <person name="Keymanesh K."/>
            <person name="Savage E."/>
            <person name="Barry K."/>
            <person name="Grigoriev I.V."/>
            <person name="Riekhof W.R."/>
            <person name="Harris S.S."/>
        </authorList>
    </citation>
    <scope>NUCLEOTIDE SEQUENCE</scope>
    <source>
        <strain evidence="5">JF 03-4F</strain>
    </source>
</reference>
<evidence type="ECO:0000313" key="6">
    <source>
        <dbReference type="Proteomes" id="UP001203852"/>
    </source>
</evidence>
<comment type="subcellular location">
    <subcellularLocation>
        <location evidence="1">Cytoplasm</location>
    </subcellularLocation>
</comment>
<sequence>MADVKSKNLYELLGNTSDQDSDREPEPPTKAIEKPVARAGKRDAPKEAPAADPLGNVATRGRGGRRGGGFSGSEAAFRDRATGRTYNRDKPTEGEGADGFGNKPGRTEGAAGTRRGGRGGDRPRRGGDRHVNRTGIAEHPKQEGHGWGEATADGEFADEKAGEAIAKKEEKEGGWDAGANQVWNENAEPVTTAEGGETAPAGEEEPEDNSKSYADYLAEKAAKKLEELGLKEARAPNEGAKEDKKWKSAKELTKEERADYFKGEEKARRERERATKKNFLDIDYSFKEQPREAGGRGRGRGGRGRGERGDFGGERRERPDRGDRGERGDFGGDRGEFRGRGRGRGRGDRGGDRGEFRGRGRGRGGSSDGPGVAVNDESAFPSLGGK</sequence>
<dbReference type="InterPro" id="IPR039764">
    <property type="entry name" value="HABP4/SERBP1-like"/>
</dbReference>
<feature type="compositionally biased region" description="Low complexity" evidence="3">
    <location>
        <begin position="191"/>
        <end position="201"/>
    </location>
</feature>
<dbReference type="GO" id="GO:0005737">
    <property type="term" value="C:cytoplasm"/>
    <property type="evidence" value="ECO:0007669"/>
    <property type="project" value="UniProtKB-SubCell"/>
</dbReference>
<feature type="compositionally biased region" description="Basic and acidic residues" evidence="3">
    <location>
        <begin position="228"/>
        <end position="295"/>
    </location>
</feature>
<gene>
    <name evidence="5" type="ORF">EDD36DRAFT_466628</name>
</gene>
<dbReference type="InterPro" id="IPR019084">
    <property type="entry name" value="STM1-like_N"/>
</dbReference>
<feature type="domain" description="Hyaluronan/mRNA-binding protein" evidence="4">
    <location>
        <begin position="123"/>
        <end position="239"/>
    </location>
</feature>
<dbReference type="Pfam" id="PF09598">
    <property type="entry name" value="Stm1_N"/>
    <property type="match status" value="1"/>
</dbReference>
<comment type="caution">
    <text evidence="5">The sequence shown here is derived from an EMBL/GenBank/DDBJ whole genome shotgun (WGS) entry which is preliminary data.</text>
</comment>
<dbReference type="EMBL" id="MU404356">
    <property type="protein sequence ID" value="KAI1611698.1"/>
    <property type="molecule type" value="Genomic_DNA"/>
</dbReference>
<feature type="compositionally biased region" description="Basic and acidic residues" evidence="3">
    <location>
        <begin position="304"/>
        <end position="358"/>
    </location>
</feature>
<feature type="compositionally biased region" description="Basic and acidic residues" evidence="3">
    <location>
        <begin position="118"/>
        <end position="146"/>
    </location>
</feature>
<dbReference type="GO" id="GO:0005634">
    <property type="term" value="C:nucleus"/>
    <property type="evidence" value="ECO:0007669"/>
    <property type="project" value="TreeGrafter"/>
</dbReference>
<dbReference type="PANTHER" id="PTHR12299">
    <property type="entry name" value="HYALURONIC ACID-BINDING PROTEIN 4"/>
    <property type="match status" value="1"/>
</dbReference>
<evidence type="ECO:0000259" key="4">
    <source>
        <dbReference type="SMART" id="SM01233"/>
    </source>
</evidence>
<dbReference type="Proteomes" id="UP001203852">
    <property type="component" value="Unassembled WGS sequence"/>
</dbReference>
<feature type="compositionally biased region" description="Basic and acidic residues" evidence="3">
    <location>
        <begin position="76"/>
        <end position="93"/>
    </location>
</feature>
<evidence type="ECO:0000256" key="2">
    <source>
        <dbReference type="ARBA" id="ARBA00022490"/>
    </source>
</evidence>
<dbReference type="AlphaFoldDB" id="A0AAN6DT93"/>
<feature type="compositionally biased region" description="Basic and acidic residues" evidence="3">
    <location>
        <begin position="157"/>
        <end position="174"/>
    </location>
</feature>
<dbReference type="PANTHER" id="PTHR12299:SF17">
    <property type="entry name" value="AT19571P-RELATED"/>
    <property type="match status" value="1"/>
</dbReference>
<dbReference type="SMART" id="SM01233">
    <property type="entry name" value="HABP4_PAI-RBP1"/>
    <property type="match status" value="1"/>
</dbReference>
<keyword evidence="6" id="KW-1185">Reference proteome</keyword>
<keyword evidence="2" id="KW-0963">Cytoplasm</keyword>
<evidence type="ECO:0000256" key="1">
    <source>
        <dbReference type="ARBA" id="ARBA00004496"/>
    </source>
</evidence>
<feature type="compositionally biased region" description="Basic and acidic residues" evidence="3">
    <location>
        <begin position="20"/>
        <end position="46"/>
    </location>
</feature>
<proteinExistence type="predicted"/>
<protein>
    <recommendedName>
        <fullName evidence="4">Hyaluronan/mRNA-binding protein domain-containing protein</fullName>
    </recommendedName>
</protein>
<feature type="region of interest" description="Disordered" evidence="3">
    <location>
        <begin position="228"/>
        <end position="386"/>
    </location>
</feature>
<organism evidence="5 6">
    <name type="scientific">Exophiala viscosa</name>
    <dbReference type="NCBI Taxonomy" id="2486360"/>
    <lineage>
        <taxon>Eukaryota</taxon>
        <taxon>Fungi</taxon>
        <taxon>Dikarya</taxon>
        <taxon>Ascomycota</taxon>
        <taxon>Pezizomycotina</taxon>
        <taxon>Eurotiomycetes</taxon>
        <taxon>Chaetothyriomycetidae</taxon>
        <taxon>Chaetothyriales</taxon>
        <taxon>Herpotrichiellaceae</taxon>
        <taxon>Exophiala</taxon>
    </lineage>
</organism>
<evidence type="ECO:0000313" key="5">
    <source>
        <dbReference type="EMBL" id="KAI1611698.1"/>
    </source>
</evidence>
<name>A0AAN6DT93_9EURO</name>
<dbReference type="GO" id="GO:0003723">
    <property type="term" value="F:RNA binding"/>
    <property type="evidence" value="ECO:0007669"/>
    <property type="project" value="InterPro"/>
</dbReference>
<dbReference type="InterPro" id="IPR006861">
    <property type="entry name" value="HABP4_PAIRBP1-bd"/>
</dbReference>
<accession>A0AAN6DT93</accession>
<evidence type="ECO:0000256" key="3">
    <source>
        <dbReference type="SAM" id="MobiDB-lite"/>
    </source>
</evidence>